<dbReference type="KEGG" id="tet:TTHERM_00675730"/>
<evidence type="ECO:0000313" key="1">
    <source>
        <dbReference type="EMBL" id="EAR94800.2"/>
    </source>
</evidence>
<dbReference type="InParanoid" id="Q23DY7"/>
<gene>
    <name evidence="1" type="ORF">TTHERM_00675730</name>
</gene>
<dbReference type="AlphaFoldDB" id="Q23DY7"/>
<dbReference type="Pfam" id="PF14536">
    <property type="entry name" value="DUF4441"/>
    <property type="match status" value="1"/>
</dbReference>
<reference evidence="2" key="1">
    <citation type="journal article" date="2006" name="PLoS Biol.">
        <title>Macronuclear genome sequence of the ciliate Tetrahymena thermophila, a model eukaryote.</title>
        <authorList>
            <person name="Eisen J.A."/>
            <person name="Coyne R.S."/>
            <person name="Wu M."/>
            <person name="Wu D."/>
            <person name="Thiagarajan M."/>
            <person name="Wortman J.R."/>
            <person name="Badger J.H."/>
            <person name="Ren Q."/>
            <person name="Amedeo P."/>
            <person name="Jones K.M."/>
            <person name="Tallon L.J."/>
            <person name="Delcher A.L."/>
            <person name="Salzberg S.L."/>
            <person name="Silva J.C."/>
            <person name="Haas B.J."/>
            <person name="Majoros W.H."/>
            <person name="Farzad M."/>
            <person name="Carlton J.M."/>
            <person name="Smith R.K. Jr."/>
            <person name="Garg J."/>
            <person name="Pearlman R.E."/>
            <person name="Karrer K.M."/>
            <person name="Sun L."/>
            <person name="Manning G."/>
            <person name="Elde N.C."/>
            <person name="Turkewitz A.P."/>
            <person name="Asai D.J."/>
            <person name="Wilkes D.E."/>
            <person name="Wang Y."/>
            <person name="Cai H."/>
            <person name="Collins K."/>
            <person name="Stewart B.A."/>
            <person name="Lee S.R."/>
            <person name="Wilamowska K."/>
            <person name="Weinberg Z."/>
            <person name="Ruzzo W.L."/>
            <person name="Wloga D."/>
            <person name="Gaertig J."/>
            <person name="Frankel J."/>
            <person name="Tsao C.-C."/>
            <person name="Gorovsky M.A."/>
            <person name="Keeling P.J."/>
            <person name="Waller R.F."/>
            <person name="Patron N.J."/>
            <person name="Cherry J.M."/>
            <person name="Stover N.A."/>
            <person name="Krieger C.J."/>
            <person name="del Toro C."/>
            <person name="Ryder H.F."/>
            <person name="Williamson S.C."/>
            <person name="Barbeau R.A."/>
            <person name="Hamilton E.P."/>
            <person name="Orias E."/>
        </authorList>
    </citation>
    <scope>NUCLEOTIDE SEQUENCE [LARGE SCALE GENOMIC DNA]</scope>
    <source>
        <strain evidence="2">SB210</strain>
    </source>
</reference>
<dbReference type="Proteomes" id="UP000009168">
    <property type="component" value="Unassembled WGS sequence"/>
</dbReference>
<keyword evidence="2" id="KW-1185">Reference proteome</keyword>
<name>Q23DY7_TETTS</name>
<protein>
    <submittedName>
        <fullName evidence="1">Uncharacterized protein</fullName>
    </submittedName>
</protein>
<accession>Q23DY7</accession>
<organism evidence="1 2">
    <name type="scientific">Tetrahymena thermophila (strain SB210)</name>
    <dbReference type="NCBI Taxonomy" id="312017"/>
    <lineage>
        <taxon>Eukaryota</taxon>
        <taxon>Sar</taxon>
        <taxon>Alveolata</taxon>
        <taxon>Ciliophora</taxon>
        <taxon>Intramacronucleata</taxon>
        <taxon>Oligohymenophorea</taxon>
        <taxon>Hymenostomatida</taxon>
        <taxon>Tetrahymenina</taxon>
        <taxon>Tetrahymenidae</taxon>
        <taxon>Tetrahymena</taxon>
    </lineage>
</organism>
<proteinExistence type="predicted"/>
<dbReference type="RefSeq" id="XP_001015045.2">
    <property type="nucleotide sequence ID" value="XM_001015045.2"/>
</dbReference>
<dbReference type="EMBL" id="GG662711">
    <property type="protein sequence ID" value="EAR94800.2"/>
    <property type="molecule type" value="Genomic_DNA"/>
</dbReference>
<dbReference type="GeneID" id="7826437"/>
<evidence type="ECO:0000313" key="2">
    <source>
        <dbReference type="Proteomes" id="UP000009168"/>
    </source>
</evidence>
<sequence>MMSQMITEVTSPQLLQKSQQLQMDTPQYMLTEKNQMKTHQSHNQNSCYESPRHKIQYNNNINFDSYQSNTVSPQIYNNYYQNAQNHQIANSRFLQKSSPFNSSINNEKEHNNLDYLVIEPSSNINNRSQFNNNEDIQQNSQQLQPNVESESLIGNVFAAQAPQFCKNNSLISTDTDQFWNKIITNNNEYDEEKNLNSFNNSAPQQLENYSLIALQKYEDVQQNFKEKAEQPSFQRVQYNALSLTDGNQADVSEKIHKMNDLNVFENEHLRVLNLQKDQEIQQLFQLKSEKNYLQNCIEQPQQQLFINEENGYQSEQEKIQQQQQLQQSQLKDKIEENFLIKIDEFQKQDRAFQINQEDLQIEKSQNQINVCNENNNINDQEVDQLKKYKNSEIQYTQTQKEEEEEEDFLFNFQKPNNSTSNSDNDISLAQKTSHQVNYKLNNPADNSDLNNSQTLFQNNNQNFSQINSNVTPSFHYQQIDFQNIPQIPKQDNQISSICCKPEMTKSTSQSDQPFQQHKDYSWQNNSSEQRAMMDNSFKTSIEQSHQYSDQKFCCPVSSFPYDNQLQTIFPHINQNTDQIMDESLQLQQQIIIPKQNSQLQQSEQQQQQQMRQPQLSIKGIARMNQQHFESNLLTKQNHLLHTEQQINIADYVFLNGNDVLQRIHFRGRTDKELQNIIQSTKFKIQNLTLNHNGLHFKSSPSQLYQATQKQYDHQISSFENDKSIRENLNSTNYQICQAKTIYNDWDYKRSNKSDHFQRFSQQLNKKSNEKIPVAPLNSKIRIKLGNELLVQSVISQQTQMKQDQDNNLCLSGLNSQEDSRYIQMDQEYGYCKDLDSNQQQDRDMSRSNVEEDESFVKSSNLTSEQWHCIQQLQKHKKKNVAKNIMTAFKNFISNPTKFGYSQQQIESALSYYNKTKKIYESFDEMQSKFLKYIVKKKFNHYTIKLLIQHPNYGEVFEYFLKQLSDFWLEQSKVHDIEAHLAMINFLKEAYNDIEIIAQLKKYDKRKY</sequence>
<dbReference type="HOGENOM" id="CLU_325585_0_0_1"/>
<dbReference type="InterPro" id="IPR028008">
    <property type="entry name" value="DUF4441"/>
</dbReference>